<feature type="binding site" evidence="7">
    <location>
        <position position="73"/>
    </location>
    <ligand>
        <name>Mg(2+)</name>
        <dbReference type="ChEBI" id="CHEBI:18420"/>
        <label>1</label>
    </ligand>
</feature>
<keyword evidence="6 7" id="KW-0472">Membrane</keyword>
<evidence type="ECO:0000256" key="4">
    <source>
        <dbReference type="ARBA" id="ARBA00022519"/>
    </source>
</evidence>
<dbReference type="InterPro" id="IPR000760">
    <property type="entry name" value="Inositol_monophosphatase-like"/>
</dbReference>
<feature type="binding site" evidence="7 8">
    <location>
        <position position="93"/>
    </location>
    <ligand>
        <name>Mg(2+)</name>
        <dbReference type="ChEBI" id="CHEBI:18420"/>
        <label>2</label>
    </ligand>
</feature>
<dbReference type="AlphaFoldDB" id="A0A927PL72"/>
<feature type="binding site" evidence="8">
    <location>
        <position position="96"/>
    </location>
    <ligand>
        <name>Mg(2+)</name>
        <dbReference type="ChEBI" id="CHEBI:18420"/>
        <label>1</label>
        <note>catalytic</note>
    </ligand>
</feature>
<evidence type="ECO:0000256" key="8">
    <source>
        <dbReference type="PIRSR" id="PIRSR600760-2"/>
    </source>
</evidence>
<dbReference type="GO" id="GO:0052834">
    <property type="term" value="F:inositol monophosphate phosphatase activity"/>
    <property type="evidence" value="ECO:0007669"/>
    <property type="project" value="UniProtKB-EC"/>
</dbReference>
<feature type="binding site" evidence="7">
    <location>
        <position position="223"/>
    </location>
    <ligand>
        <name>substrate</name>
    </ligand>
</feature>
<feature type="binding site" evidence="7">
    <location>
        <position position="95"/>
    </location>
    <ligand>
        <name>Mg(2+)</name>
        <dbReference type="ChEBI" id="CHEBI:18420"/>
        <label>1</label>
    </ligand>
</feature>
<organism evidence="9 10">
    <name type="scientific">Lolliginicoccus lacisalsi</name>
    <dbReference type="NCBI Taxonomy" id="2742202"/>
    <lineage>
        <taxon>Bacteria</taxon>
        <taxon>Bacillati</taxon>
        <taxon>Actinomycetota</taxon>
        <taxon>Actinomycetes</taxon>
        <taxon>Mycobacteriales</taxon>
        <taxon>Hoyosellaceae</taxon>
        <taxon>Lolliginicoccus</taxon>
    </lineage>
</organism>
<keyword evidence="5 7" id="KW-0378">Hydrolase</keyword>
<dbReference type="FunFam" id="3.40.190.80:FF:000005">
    <property type="entry name" value="3'(2'),5'-bisphosphate nucleotidase CysQ"/>
    <property type="match status" value="1"/>
</dbReference>
<keyword evidence="7 8" id="KW-0479">Metal-binding</keyword>
<feature type="binding site" evidence="8">
    <location>
        <position position="95"/>
    </location>
    <ligand>
        <name>Mg(2+)</name>
        <dbReference type="ChEBI" id="CHEBI:18420"/>
        <label>1</label>
        <note>catalytic</note>
    </ligand>
</feature>
<evidence type="ECO:0000256" key="1">
    <source>
        <dbReference type="ARBA" id="ARBA00001033"/>
    </source>
</evidence>
<dbReference type="EC" id="3.1.3.7" evidence="7"/>
<dbReference type="Gene3D" id="3.30.540.10">
    <property type="entry name" value="Fructose-1,6-Bisphosphatase, subunit A, domain 1"/>
    <property type="match status" value="1"/>
</dbReference>
<reference evidence="9" key="1">
    <citation type="submission" date="2020-09" db="EMBL/GenBank/DDBJ databases">
        <title>Hoyosella lacisalsi sp. nov., a halotolerant actinobacterium isolated from soil of Lake Gudzhirganskoe.</title>
        <authorList>
            <person name="Yang Q."/>
            <person name="Guo P.Y."/>
            <person name="Liu S.W."/>
            <person name="Li F.N."/>
            <person name="Sun C.H."/>
        </authorList>
    </citation>
    <scope>NUCLEOTIDE SEQUENCE</scope>
    <source>
        <strain evidence="9">G463</strain>
    </source>
</reference>
<sequence>MAHPAASDPGDLVAAVLAIAREAGDSILDVYRAGFDVDLKADGSPLTAADLASHHCLSGGLRGLDARVPVLSEEDGLPAFAVRQQWSRYWLIDPLDGTKEFVQRNGDFTVNVALIEMGAPVLGVVHAPVRGTSWFAAAGAGAWKQQVHEDPVPIATAPMSGRPAGAAMRIVASRNHRGAAVDALLERLPHATSLSVGSSLKLCMVAEGAADLYPRLGPTSEWDTAAGQCVVEQAGGAVTTVDLEPLRYNTKDGILNPHFVVVGDMSFDWGQYLPGAE</sequence>
<evidence type="ECO:0000256" key="5">
    <source>
        <dbReference type="ARBA" id="ARBA00022801"/>
    </source>
</evidence>
<dbReference type="GO" id="GO:0008441">
    <property type="term" value="F:3'(2'),5'-bisphosphate nucleotidase activity"/>
    <property type="evidence" value="ECO:0007669"/>
    <property type="project" value="UniProtKB-UniRule"/>
</dbReference>
<keyword evidence="7 8" id="KW-0460">Magnesium</keyword>
<evidence type="ECO:0000256" key="7">
    <source>
        <dbReference type="HAMAP-Rule" id="MF_02095"/>
    </source>
</evidence>
<dbReference type="GO" id="GO:0000103">
    <property type="term" value="P:sulfate assimilation"/>
    <property type="evidence" value="ECO:0007669"/>
    <property type="project" value="TreeGrafter"/>
</dbReference>
<comment type="similarity">
    <text evidence="2 7">Belongs to the inositol monophosphatase superfamily. CysQ family.</text>
</comment>
<keyword evidence="3 7" id="KW-1003">Cell membrane</keyword>
<evidence type="ECO:0000256" key="6">
    <source>
        <dbReference type="ARBA" id="ARBA00023136"/>
    </source>
</evidence>
<feature type="binding site" evidence="8">
    <location>
        <position position="223"/>
    </location>
    <ligand>
        <name>Mg(2+)</name>
        <dbReference type="ChEBI" id="CHEBI:18420"/>
        <label>1</label>
        <note>catalytic</note>
    </ligand>
</feature>
<feature type="binding site" evidence="7">
    <location>
        <begin position="95"/>
        <end position="98"/>
    </location>
    <ligand>
        <name>substrate</name>
    </ligand>
</feature>
<dbReference type="PANTHER" id="PTHR43028">
    <property type="entry name" value="3'(2'),5'-BISPHOSPHATE NUCLEOTIDASE 1"/>
    <property type="match status" value="1"/>
</dbReference>
<keyword evidence="10" id="KW-1185">Reference proteome</keyword>
<dbReference type="RefSeq" id="WP_192037605.1">
    <property type="nucleotide sequence ID" value="NZ_JACYWE010000001.1"/>
</dbReference>
<dbReference type="SUPFAM" id="SSF56655">
    <property type="entry name" value="Carbohydrate phosphatase"/>
    <property type="match status" value="1"/>
</dbReference>
<feature type="binding site" evidence="7">
    <location>
        <position position="73"/>
    </location>
    <ligand>
        <name>substrate</name>
    </ligand>
</feature>
<dbReference type="InterPro" id="IPR050725">
    <property type="entry name" value="CysQ/Inositol_MonoPase"/>
</dbReference>
<dbReference type="GO" id="GO:0050427">
    <property type="term" value="P:3'-phosphoadenosine 5'-phosphosulfate metabolic process"/>
    <property type="evidence" value="ECO:0007669"/>
    <property type="project" value="TreeGrafter"/>
</dbReference>
<accession>A0A927PL72</accession>
<comment type="caution">
    <text evidence="9">The sequence shown here is derived from an EMBL/GenBank/DDBJ whole genome shotgun (WGS) entry which is preliminary data.</text>
</comment>
<dbReference type="Pfam" id="PF00459">
    <property type="entry name" value="Inositol_P"/>
    <property type="match status" value="1"/>
</dbReference>
<comment type="catalytic activity">
    <reaction evidence="1">
        <text>a myo-inositol phosphate + H2O = myo-inositol + phosphate</text>
        <dbReference type="Rhea" id="RHEA:24056"/>
        <dbReference type="ChEBI" id="CHEBI:15377"/>
        <dbReference type="ChEBI" id="CHEBI:17268"/>
        <dbReference type="ChEBI" id="CHEBI:43474"/>
        <dbReference type="ChEBI" id="CHEBI:84139"/>
        <dbReference type="EC" id="3.1.3.25"/>
    </reaction>
</comment>
<feature type="binding site" evidence="7">
    <location>
        <position position="223"/>
    </location>
    <ligand>
        <name>Mg(2+)</name>
        <dbReference type="ChEBI" id="CHEBI:18420"/>
        <label>2</label>
    </ligand>
</feature>
<dbReference type="InterPro" id="IPR006240">
    <property type="entry name" value="CysQ"/>
</dbReference>
<dbReference type="PRINTS" id="PR00377">
    <property type="entry name" value="IMPHPHTASES"/>
</dbReference>
<dbReference type="Gene3D" id="3.40.190.80">
    <property type="match status" value="1"/>
</dbReference>
<dbReference type="PROSITE" id="PS00630">
    <property type="entry name" value="IMP_2"/>
    <property type="match status" value="1"/>
</dbReference>
<evidence type="ECO:0000256" key="3">
    <source>
        <dbReference type="ARBA" id="ARBA00022475"/>
    </source>
</evidence>
<feature type="binding site" evidence="7">
    <location>
        <position position="93"/>
    </location>
    <ligand>
        <name>Mg(2+)</name>
        <dbReference type="ChEBI" id="CHEBI:18420"/>
        <label>1</label>
    </ligand>
</feature>
<comment type="cofactor">
    <cofactor evidence="7 8">
        <name>Mg(2+)</name>
        <dbReference type="ChEBI" id="CHEBI:18420"/>
    </cofactor>
</comment>
<evidence type="ECO:0000313" key="10">
    <source>
        <dbReference type="Proteomes" id="UP000642993"/>
    </source>
</evidence>
<comment type="catalytic activity">
    <reaction evidence="7">
        <text>adenosine 3',5'-bisphosphate + H2O = AMP + phosphate</text>
        <dbReference type="Rhea" id="RHEA:10040"/>
        <dbReference type="ChEBI" id="CHEBI:15377"/>
        <dbReference type="ChEBI" id="CHEBI:43474"/>
        <dbReference type="ChEBI" id="CHEBI:58343"/>
        <dbReference type="ChEBI" id="CHEBI:456215"/>
        <dbReference type="EC" id="3.1.3.7"/>
    </reaction>
</comment>
<dbReference type="GO" id="GO:0000287">
    <property type="term" value="F:magnesium ion binding"/>
    <property type="evidence" value="ECO:0007669"/>
    <property type="project" value="UniProtKB-UniRule"/>
</dbReference>
<dbReference type="PANTHER" id="PTHR43028:SF5">
    <property type="entry name" value="3'(2'),5'-BISPHOSPHATE NUCLEOTIDASE 1"/>
    <property type="match status" value="1"/>
</dbReference>
<feature type="binding site" evidence="7">
    <location>
        <position position="96"/>
    </location>
    <ligand>
        <name>Mg(2+)</name>
        <dbReference type="ChEBI" id="CHEBI:18420"/>
        <label>2</label>
    </ligand>
</feature>
<evidence type="ECO:0000256" key="2">
    <source>
        <dbReference type="ARBA" id="ARBA00005289"/>
    </source>
</evidence>
<dbReference type="Proteomes" id="UP000642993">
    <property type="component" value="Unassembled WGS sequence"/>
</dbReference>
<dbReference type="HAMAP" id="MF_02095">
    <property type="entry name" value="CysQ"/>
    <property type="match status" value="1"/>
</dbReference>
<dbReference type="NCBIfam" id="TIGR01331">
    <property type="entry name" value="bisphos_cysQ"/>
    <property type="match status" value="1"/>
</dbReference>
<dbReference type="GO" id="GO:0046854">
    <property type="term" value="P:phosphatidylinositol phosphate biosynthetic process"/>
    <property type="evidence" value="ECO:0007669"/>
    <property type="project" value="InterPro"/>
</dbReference>
<keyword evidence="4" id="KW-0997">Cell inner membrane</keyword>
<name>A0A927PL72_9ACTN</name>
<comment type="function">
    <text evidence="7">Converts adenosine-3',5'-bisphosphate (PAP) to AMP.</text>
</comment>
<proteinExistence type="inferred from homology"/>
<dbReference type="EMBL" id="JACYWE010000001">
    <property type="protein sequence ID" value="MBD8505131.1"/>
    <property type="molecule type" value="Genomic_DNA"/>
</dbReference>
<dbReference type="GO" id="GO:0005886">
    <property type="term" value="C:plasma membrane"/>
    <property type="evidence" value="ECO:0007669"/>
    <property type="project" value="UniProtKB-SubCell"/>
</dbReference>
<gene>
    <name evidence="7 9" type="primary">cysQ</name>
    <name evidence="9" type="ORF">HT102_01325</name>
</gene>
<feature type="binding site" evidence="8">
    <location>
        <position position="73"/>
    </location>
    <ligand>
        <name>Mg(2+)</name>
        <dbReference type="ChEBI" id="CHEBI:18420"/>
        <label>1</label>
        <note>catalytic</note>
    </ligand>
</feature>
<dbReference type="InterPro" id="IPR020550">
    <property type="entry name" value="Inositol_monophosphatase_CS"/>
</dbReference>
<protein>
    <recommendedName>
        <fullName evidence="7">3'(2'),5'-bisphosphate nucleotidase CysQ</fullName>
        <ecNumber evidence="7">3.1.3.7</ecNumber>
    </recommendedName>
    <alternativeName>
        <fullName evidence="7">3'(2'),5-bisphosphonucleoside 3'(2')-phosphohydrolase</fullName>
    </alternativeName>
    <alternativeName>
        <fullName evidence="7">3'-phosphoadenosine 5'-phosphate phosphatase</fullName>
        <shortName evidence="7">PAP phosphatase</shortName>
    </alternativeName>
</protein>
<comment type="subcellular location">
    <subcellularLocation>
        <location evidence="7">Cell membrane</location>
        <topology evidence="7">Peripheral membrane protein</topology>
        <orientation evidence="7">Cytoplasmic side</orientation>
    </subcellularLocation>
</comment>
<dbReference type="CDD" id="cd01638">
    <property type="entry name" value="CysQ"/>
    <property type="match status" value="1"/>
</dbReference>
<evidence type="ECO:0000313" key="9">
    <source>
        <dbReference type="EMBL" id="MBD8505131.1"/>
    </source>
</evidence>